<sequence length="187" mass="20889">AAPQWPLIAVALFCLQLGVNGLPVKQQQPDKRLILPLVLFWPQTAVNVNVGDSNLADAVNRRTQADAGITQKQTEQADEVPQNPLIQAALIREQFVRNFLQSVAANNPAAIPPVALTNLVMQHNAVRTTIPPRIPRPVSVQESDIIDDNDEEYDYIDFKSGSRIKYDLDKERPPLDYADYPNPILQF</sequence>
<feature type="non-terminal residue" evidence="2">
    <location>
        <position position="1"/>
    </location>
</feature>
<dbReference type="Proteomes" id="UP001200034">
    <property type="component" value="Unassembled WGS sequence"/>
</dbReference>
<dbReference type="EMBL" id="JAJJHW010002585">
    <property type="protein sequence ID" value="KAH8371167.1"/>
    <property type="molecule type" value="Genomic_DNA"/>
</dbReference>
<evidence type="ECO:0000313" key="2">
    <source>
        <dbReference type="EMBL" id="KAH8371167.1"/>
    </source>
</evidence>
<gene>
    <name evidence="2" type="ORF">KR093_006363</name>
</gene>
<dbReference type="AlphaFoldDB" id="A0AAD4PL38"/>
<reference evidence="2" key="1">
    <citation type="journal article" date="2021" name="Mol. Ecol. Resour.">
        <title>Phylogenomic analyses of the genus Drosophila reveals genomic signals of climate adaptation.</title>
        <authorList>
            <person name="Li F."/>
            <person name="Rane R.V."/>
            <person name="Luria V."/>
            <person name="Xiong Z."/>
            <person name="Chen J."/>
            <person name="Li Z."/>
            <person name="Catullo R.A."/>
            <person name="Griffin P.C."/>
            <person name="Schiffer M."/>
            <person name="Pearce S."/>
            <person name="Lee S.F."/>
            <person name="McElroy K."/>
            <person name="Stocker A."/>
            <person name="Shirriffs J."/>
            <person name="Cockerell F."/>
            <person name="Coppin C."/>
            <person name="Sgro C.M."/>
            <person name="Karger A."/>
            <person name="Cain J.W."/>
            <person name="Weber J.A."/>
            <person name="Santpere G."/>
            <person name="Kirschner M.W."/>
            <person name="Hoffmann A.A."/>
            <person name="Oakeshott J.G."/>
            <person name="Zhang G."/>
        </authorList>
    </citation>
    <scope>NUCLEOTIDE SEQUENCE</scope>
    <source>
        <strain evidence="2">BGI-SZ-2011g</strain>
    </source>
</reference>
<accession>A0AAD4PL38</accession>
<evidence type="ECO:0000256" key="1">
    <source>
        <dbReference type="SAM" id="SignalP"/>
    </source>
</evidence>
<feature type="signal peptide" evidence="1">
    <location>
        <begin position="1"/>
        <end position="21"/>
    </location>
</feature>
<keyword evidence="1" id="KW-0732">Signal</keyword>
<name>A0AAD4PL38_9MUSC</name>
<proteinExistence type="predicted"/>
<protein>
    <submittedName>
        <fullName evidence="2">Uncharacterized protein</fullName>
    </submittedName>
</protein>
<comment type="caution">
    <text evidence="2">The sequence shown here is derived from an EMBL/GenBank/DDBJ whole genome shotgun (WGS) entry which is preliminary data.</text>
</comment>
<feature type="chain" id="PRO_5041988571" evidence="1">
    <location>
        <begin position="22"/>
        <end position="187"/>
    </location>
</feature>
<feature type="non-terminal residue" evidence="2">
    <location>
        <position position="187"/>
    </location>
</feature>
<keyword evidence="3" id="KW-1185">Reference proteome</keyword>
<evidence type="ECO:0000313" key="3">
    <source>
        <dbReference type="Proteomes" id="UP001200034"/>
    </source>
</evidence>
<organism evidence="2 3">
    <name type="scientific">Drosophila rubida</name>
    <dbReference type="NCBI Taxonomy" id="30044"/>
    <lineage>
        <taxon>Eukaryota</taxon>
        <taxon>Metazoa</taxon>
        <taxon>Ecdysozoa</taxon>
        <taxon>Arthropoda</taxon>
        <taxon>Hexapoda</taxon>
        <taxon>Insecta</taxon>
        <taxon>Pterygota</taxon>
        <taxon>Neoptera</taxon>
        <taxon>Endopterygota</taxon>
        <taxon>Diptera</taxon>
        <taxon>Brachycera</taxon>
        <taxon>Muscomorpha</taxon>
        <taxon>Ephydroidea</taxon>
        <taxon>Drosophilidae</taxon>
        <taxon>Drosophila</taxon>
    </lineage>
</organism>